<sequence length="322" mass="36363">MVQRMLLPEDVMPGYRSAYFFTHGWPVPTKLAKDLDFAAKTSARYARAYGFESHSINGRHVLVRSWPQDFVNGFAHELCDEYDVGDAWTLEPAMTPGSVTAIVTIQFYDDGTEDLALMYHWPPNAIPGYDANIWRLREPIPGYSSPMVDFQFGKIKPPDLHPERFWPTAPNSARYIPAVSLARSIRREEQQSIFPRPFLLYGSQEDPVEIANLLRLKSLPVFCKGLVSGFKMMLHGIKPAVVFGSREDIVHGIAYVVQSREDADKLRPGKNYSAFPCGIRLDGAPCSNHSDGIREFHHCGAIFRWVGDHSRFSVQFGQDIAV</sequence>
<protein>
    <submittedName>
        <fullName evidence="1">Uncharacterized protein</fullName>
    </submittedName>
</protein>
<dbReference type="Proteomes" id="UP001590950">
    <property type="component" value="Unassembled WGS sequence"/>
</dbReference>
<evidence type="ECO:0000313" key="1">
    <source>
        <dbReference type="EMBL" id="KAL2048342.1"/>
    </source>
</evidence>
<proteinExistence type="predicted"/>
<keyword evidence="2" id="KW-1185">Reference proteome</keyword>
<comment type="caution">
    <text evidence="1">The sequence shown here is derived from an EMBL/GenBank/DDBJ whole genome shotgun (WGS) entry which is preliminary data.</text>
</comment>
<name>A0ABR4ARL0_9LECA</name>
<gene>
    <name evidence="1" type="ORF">N7G274_000253</name>
</gene>
<dbReference type="EMBL" id="JBEFKJ010000001">
    <property type="protein sequence ID" value="KAL2048342.1"/>
    <property type="molecule type" value="Genomic_DNA"/>
</dbReference>
<accession>A0ABR4ARL0</accession>
<organism evidence="1 2">
    <name type="scientific">Stereocaulon virgatum</name>
    <dbReference type="NCBI Taxonomy" id="373712"/>
    <lineage>
        <taxon>Eukaryota</taxon>
        <taxon>Fungi</taxon>
        <taxon>Dikarya</taxon>
        <taxon>Ascomycota</taxon>
        <taxon>Pezizomycotina</taxon>
        <taxon>Lecanoromycetes</taxon>
        <taxon>OSLEUM clade</taxon>
        <taxon>Lecanoromycetidae</taxon>
        <taxon>Lecanorales</taxon>
        <taxon>Lecanorineae</taxon>
        <taxon>Stereocaulaceae</taxon>
        <taxon>Stereocaulon</taxon>
    </lineage>
</organism>
<evidence type="ECO:0000313" key="2">
    <source>
        <dbReference type="Proteomes" id="UP001590950"/>
    </source>
</evidence>
<reference evidence="1 2" key="1">
    <citation type="submission" date="2024-09" db="EMBL/GenBank/DDBJ databases">
        <title>Rethinking Asexuality: The Enigmatic Case of Functional Sexual Genes in Lepraria (Stereocaulaceae).</title>
        <authorList>
            <person name="Doellman M."/>
            <person name="Sun Y."/>
            <person name="Barcenas-Pena A."/>
            <person name="Lumbsch H.T."/>
            <person name="Grewe F."/>
        </authorList>
    </citation>
    <scope>NUCLEOTIDE SEQUENCE [LARGE SCALE GENOMIC DNA]</scope>
    <source>
        <strain evidence="1 2">Mercado 3170</strain>
    </source>
</reference>